<dbReference type="SUPFAM" id="SSF54364">
    <property type="entry name" value="Translation initiation factor IF3, N-terminal domain"/>
    <property type="match status" value="1"/>
</dbReference>
<keyword evidence="10" id="KW-1185">Reference proteome</keyword>
<dbReference type="PANTHER" id="PTHR10938:SF0">
    <property type="entry name" value="TRANSLATION INITIATION FACTOR IF-3, MITOCHONDRIAL"/>
    <property type="match status" value="1"/>
</dbReference>
<sequence>MSKGRYSIINNRKVAPNNVNDDLFNEKIPFREVRLIDSNGDQLGVKSKREALEIAYRQNLDLLCVAPKARPAVCKILDYGKYHFEQQKKAKEAKRKQHTVELKALRLSPVVDTHDFETKLRQARKWIEQGMKVKIDMRFRGRMMTRQEVGKQIMNDFLEQLSDIASVEKKPSLEGNTMSLILAPQKKK</sequence>
<dbReference type="AlphaFoldDB" id="A0A1U7NJ30"/>
<dbReference type="PANTHER" id="PTHR10938">
    <property type="entry name" value="TRANSLATION INITIATION FACTOR IF-3"/>
    <property type="match status" value="1"/>
</dbReference>
<dbReference type="SUPFAM" id="SSF55200">
    <property type="entry name" value="Translation initiation factor IF3, C-terminal domain"/>
    <property type="match status" value="1"/>
</dbReference>
<proteinExistence type="inferred from homology"/>
<dbReference type="InterPro" id="IPR019814">
    <property type="entry name" value="Translation_initiation_fac_3_N"/>
</dbReference>
<name>A0A1U7NJ30_9FIRM</name>
<organism evidence="9 10">
    <name type="scientific">Ileibacterium valens</name>
    <dbReference type="NCBI Taxonomy" id="1862668"/>
    <lineage>
        <taxon>Bacteria</taxon>
        <taxon>Bacillati</taxon>
        <taxon>Bacillota</taxon>
        <taxon>Erysipelotrichia</taxon>
        <taxon>Erysipelotrichales</taxon>
        <taxon>Erysipelotrichaceae</taxon>
        <taxon>Ileibacterium</taxon>
    </lineage>
</organism>
<dbReference type="HAMAP" id="MF_00080">
    <property type="entry name" value="IF_3"/>
    <property type="match status" value="1"/>
</dbReference>
<dbReference type="GO" id="GO:0032790">
    <property type="term" value="P:ribosome disassembly"/>
    <property type="evidence" value="ECO:0007669"/>
    <property type="project" value="TreeGrafter"/>
</dbReference>
<evidence type="ECO:0000256" key="2">
    <source>
        <dbReference type="ARBA" id="ARBA00022540"/>
    </source>
</evidence>
<dbReference type="Proteomes" id="UP000186341">
    <property type="component" value="Unassembled WGS sequence"/>
</dbReference>
<evidence type="ECO:0000256" key="3">
    <source>
        <dbReference type="ARBA" id="ARBA00022917"/>
    </source>
</evidence>
<comment type="caution">
    <text evidence="9">The sequence shown here is derived from an EMBL/GenBank/DDBJ whole genome shotgun (WGS) entry which is preliminary data.</text>
</comment>
<dbReference type="GO" id="GO:0016020">
    <property type="term" value="C:membrane"/>
    <property type="evidence" value="ECO:0007669"/>
    <property type="project" value="TreeGrafter"/>
</dbReference>
<dbReference type="InterPro" id="IPR019813">
    <property type="entry name" value="Translation_initiation_fac3_CS"/>
</dbReference>
<evidence type="ECO:0000313" key="10">
    <source>
        <dbReference type="Proteomes" id="UP000186341"/>
    </source>
</evidence>
<evidence type="ECO:0000256" key="1">
    <source>
        <dbReference type="ARBA" id="ARBA00005439"/>
    </source>
</evidence>
<feature type="domain" description="Translation initiation factor 3 N-terminal" evidence="8">
    <location>
        <begin position="25"/>
        <end position="93"/>
    </location>
</feature>
<dbReference type="FunFam" id="3.30.110.10:FF:000001">
    <property type="entry name" value="Translation initiation factor IF-3"/>
    <property type="match status" value="1"/>
</dbReference>
<dbReference type="InterPro" id="IPR019815">
    <property type="entry name" value="Translation_initiation_fac_3_C"/>
</dbReference>
<dbReference type="NCBIfam" id="TIGR00168">
    <property type="entry name" value="infC"/>
    <property type="match status" value="1"/>
</dbReference>
<keyword evidence="3 4" id="KW-0648">Protein biosynthesis</keyword>
<dbReference type="Gene3D" id="3.10.20.80">
    <property type="entry name" value="Translation initiation factor 3 (IF-3), N-terminal domain"/>
    <property type="match status" value="1"/>
</dbReference>
<dbReference type="Pfam" id="PF00707">
    <property type="entry name" value="IF3_C"/>
    <property type="match status" value="1"/>
</dbReference>
<evidence type="ECO:0000256" key="4">
    <source>
        <dbReference type="HAMAP-Rule" id="MF_00080"/>
    </source>
</evidence>
<dbReference type="Gene3D" id="3.30.110.10">
    <property type="entry name" value="Translation initiation factor 3 (IF-3), C-terminal domain"/>
    <property type="match status" value="1"/>
</dbReference>
<evidence type="ECO:0000256" key="5">
    <source>
        <dbReference type="NCBIfam" id="TIGR00168"/>
    </source>
</evidence>
<keyword evidence="2 4" id="KW-0396">Initiation factor</keyword>
<evidence type="ECO:0000313" key="9">
    <source>
        <dbReference type="EMBL" id="OLU43075.1"/>
    </source>
</evidence>
<evidence type="ECO:0000256" key="6">
    <source>
        <dbReference type="RuleBase" id="RU000646"/>
    </source>
</evidence>
<comment type="subcellular location">
    <subcellularLocation>
        <location evidence="4 6">Cytoplasm</location>
    </subcellularLocation>
</comment>
<dbReference type="GO" id="GO:0043022">
    <property type="term" value="F:ribosome binding"/>
    <property type="evidence" value="ECO:0007669"/>
    <property type="project" value="UniProtKB-ARBA"/>
</dbReference>
<gene>
    <name evidence="4" type="primary">infC</name>
    <name evidence="9" type="ORF">BO222_00605</name>
</gene>
<evidence type="ECO:0000259" key="7">
    <source>
        <dbReference type="Pfam" id="PF00707"/>
    </source>
</evidence>
<comment type="function">
    <text evidence="4 6">IF-3 binds to the 30S ribosomal subunit and shifts the equilibrium between 70S ribosomes and their 50S and 30S subunits in favor of the free subunits, thus enhancing the availability of 30S subunits on which protein synthesis initiation begins.</text>
</comment>
<dbReference type="InterPro" id="IPR001288">
    <property type="entry name" value="Translation_initiation_fac_3"/>
</dbReference>
<reference evidence="9 10" key="1">
    <citation type="submission" date="2016-11" db="EMBL/GenBank/DDBJ databases">
        <title>Description of two novel members of the family Erysipelotrichaceae: Ileibacterium lipovorans gen. nov., sp. nov. and Dubosiella newyorkensis, gen. nov., sp. nov.</title>
        <authorList>
            <person name="Cox L.M."/>
            <person name="Sohn J."/>
            <person name="Tyrrell K.L."/>
            <person name="Citron D.M."/>
            <person name="Lawson P.A."/>
            <person name="Patel N.B."/>
            <person name="Iizumi T."/>
            <person name="Perez-Perez G.I."/>
            <person name="Goldstein E.J."/>
            <person name="Blaser M.J."/>
        </authorList>
    </citation>
    <scope>NUCLEOTIDE SEQUENCE [LARGE SCALE GENOMIC DNA]</scope>
    <source>
        <strain evidence="9 10">NYU-BL-A3</strain>
    </source>
</reference>
<dbReference type="FunFam" id="3.10.20.80:FF:000001">
    <property type="entry name" value="Translation initiation factor IF-3"/>
    <property type="match status" value="1"/>
</dbReference>
<dbReference type="EMBL" id="MPJW01000025">
    <property type="protein sequence ID" value="OLU43075.1"/>
    <property type="molecule type" value="Genomic_DNA"/>
</dbReference>
<dbReference type="GO" id="GO:0003743">
    <property type="term" value="F:translation initiation factor activity"/>
    <property type="evidence" value="ECO:0007669"/>
    <property type="project" value="UniProtKB-UniRule"/>
</dbReference>
<dbReference type="PROSITE" id="PS00938">
    <property type="entry name" value="IF3"/>
    <property type="match status" value="1"/>
</dbReference>
<protein>
    <recommendedName>
        <fullName evidence="4 5">Translation initiation factor IF-3</fullName>
    </recommendedName>
</protein>
<dbReference type="OrthoDB" id="9806014at2"/>
<accession>A0A1U7NJ30</accession>
<dbReference type="GO" id="GO:0005829">
    <property type="term" value="C:cytosol"/>
    <property type="evidence" value="ECO:0007669"/>
    <property type="project" value="TreeGrafter"/>
</dbReference>
<dbReference type="Pfam" id="PF05198">
    <property type="entry name" value="IF3_N"/>
    <property type="match status" value="1"/>
</dbReference>
<comment type="similarity">
    <text evidence="1 4 6">Belongs to the IF-3 family.</text>
</comment>
<dbReference type="InterPro" id="IPR036788">
    <property type="entry name" value="T_IF-3_C_sf"/>
</dbReference>
<evidence type="ECO:0000259" key="8">
    <source>
        <dbReference type="Pfam" id="PF05198"/>
    </source>
</evidence>
<feature type="domain" description="Translation initiation factor 3 C-terminal" evidence="7">
    <location>
        <begin position="100"/>
        <end position="185"/>
    </location>
</feature>
<comment type="subunit">
    <text evidence="4 6">Monomer.</text>
</comment>
<keyword evidence="4" id="KW-0963">Cytoplasm</keyword>
<dbReference type="InterPro" id="IPR036787">
    <property type="entry name" value="T_IF-3_N_sf"/>
</dbReference>